<keyword evidence="7 10" id="KW-0799">Topoisomerase</keyword>
<keyword evidence="8 10" id="KW-0238">DNA-binding</keyword>
<dbReference type="SMART" id="SM00437">
    <property type="entry name" value="TOP1Ac"/>
    <property type="match status" value="1"/>
</dbReference>
<evidence type="ECO:0000259" key="11">
    <source>
        <dbReference type="PROSITE" id="PS50880"/>
    </source>
</evidence>
<dbReference type="SUPFAM" id="SSF56712">
    <property type="entry name" value="Prokaryotic type I DNA topoisomerase"/>
    <property type="match status" value="1"/>
</dbReference>
<dbReference type="GO" id="GO:0003917">
    <property type="term" value="F:DNA topoisomerase type I (single strand cut, ATP-independent) activity"/>
    <property type="evidence" value="ECO:0007669"/>
    <property type="project" value="UniProtKB-UniRule"/>
</dbReference>
<comment type="function">
    <text evidence="10">Releases the supercoiling and torsional tension of DNA, which is introduced during the DNA replication and transcription, by transiently cleaving and rejoining one strand of the DNA duplex. Introduces a single-strand break via transesterification at a target site in duplex DNA. The scissile phosphodiester is attacked by the catalytic tyrosine of the enzyme, resulting in the formation of a DNA-(5'-phosphotyrosyl)-enzyme intermediate and the expulsion of a 3'-OH DNA strand. The free DNA strand then undergoes passage around the unbroken strand, thus removing DNA supercoils. Finally, in the religation step, the DNA 3'-OH attacks the covalent intermediate to expel the active-site tyrosine and restore the DNA phosphodiester backbone.</text>
</comment>
<dbReference type="InterPro" id="IPR034149">
    <property type="entry name" value="TOPRIM_TopoI"/>
</dbReference>
<dbReference type="Gene3D" id="3.30.65.10">
    <property type="entry name" value="Bacterial Topoisomerase I, domain 1"/>
    <property type="match status" value="3"/>
</dbReference>
<sequence length="718" mass="81812">MNIGGSFTKMKKNLVIVESPSKSKTIEKYLGKDYKVVSSKGHICDLATSGKEGLGIDVDHDFEPTYKISKEKKDVVKELKELTKKAKDVYLASDPDREGEAIAWHLARVLDLDIDTTKRIVFHEVTKPAILEAMEHPKHIDMDLVRSQETRRMLDRIIGFKLSKLLQNKIRSKSAGRVQSVALKLIVERENEIKAFKSEEYWSVHANLKKGTQSFEATLSKVDGKKPKLKNEQQASEIVERSKGDFIATSITKRSKKKKPKLPFTTSTMQQEASTKLGFGARKTMSIAQKMYEGIDLGGQMQGLITYMRSDSTRLSDLFVKDTLAYIQDEYGKEYVGKAHTKNKANTQDAHEAIRPTDIKNTPESIKQYLTNDQYRLYSLIYARTLASLMKEASFNVTTITFEVDGLQYSASGQTMAFDGYTKVYKKYEKQTDELLPKIEENEVFHDVVVEPKQHFTEPPARYTEARLIKELEEKSIGRPSTYATIIDTLQKRGYATLEKTSETSKTKVFVPTKQGMLTDEKLGQYFSDVINVEYTADMEKTLDEIAEGKQDSIAYMHQFYDKFAPIVEDAYSKMPKMELEKVGRTCPSCGGDLVYRNGRYGKFISCINFPSCRYTENDEAEQENADPNQEEKICPNCGSKMIIKKGRYGPFWACSNYPECKTIQPLKEKAKPEPTGEMCPECGHELVKRKSRYGTTFIGCSNYPKCRYIKKEPKEKK</sequence>
<dbReference type="Pfam" id="PF01396">
    <property type="entry name" value="Zn_ribbon_Top1"/>
    <property type="match status" value="3"/>
</dbReference>
<feature type="site" description="Interaction with DNA" evidence="10">
    <location>
        <position position="151"/>
    </location>
</feature>
<feature type="site" description="Interaction with DNA" evidence="10">
    <location>
        <position position="493"/>
    </location>
</feature>
<evidence type="ECO:0000256" key="4">
    <source>
        <dbReference type="ARBA" id="ARBA00022771"/>
    </source>
</evidence>
<dbReference type="EMBL" id="AWVI01000078">
    <property type="protein sequence ID" value="ERK42811.1"/>
    <property type="molecule type" value="Genomic_DNA"/>
</dbReference>
<feature type="site" description="Interaction with DNA" evidence="10">
    <location>
        <position position="42"/>
    </location>
</feature>
<gene>
    <name evidence="10" type="primary">topA</name>
    <name evidence="13" type="ORF">HMPREF0367_01581</name>
</gene>
<proteinExistence type="inferred from homology"/>
<dbReference type="Gene3D" id="1.10.460.10">
    <property type="entry name" value="Topoisomerase I, domain 2"/>
    <property type="match status" value="1"/>
</dbReference>
<dbReference type="InterPro" id="IPR013497">
    <property type="entry name" value="Topo_IA_cen"/>
</dbReference>
<keyword evidence="3" id="KW-0479">Metal-binding</keyword>
<keyword evidence="6" id="KW-0460">Magnesium</keyword>
<dbReference type="InterPro" id="IPR013498">
    <property type="entry name" value="Topo_IA_Znf"/>
</dbReference>
<evidence type="ECO:0000313" key="13">
    <source>
        <dbReference type="EMBL" id="ERK42811.1"/>
    </source>
</evidence>
<comment type="similarity">
    <text evidence="2 10">Belongs to the type IA topoisomerase family.</text>
</comment>
<dbReference type="GO" id="GO:0008270">
    <property type="term" value="F:zinc ion binding"/>
    <property type="evidence" value="ECO:0007669"/>
    <property type="project" value="UniProtKB-KW"/>
</dbReference>
<dbReference type="InterPro" id="IPR003602">
    <property type="entry name" value="Topo_IA_DNA-bd_dom"/>
</dbReference>
<feature type="domain" description="Toprim" evidence="11">
    <location>
        <begin position="12"/>
        <end position="125"/>
    </location>
</feature>
<feature type="region of interest" description="Interaction with DNA" evidence="10">
    <location>
        <begin position="174"/>
        <end position="179"/>
    </location>
</feature>
<comment type="catalytic activity">
    <reaction evidence="1 10">
        <text>ATP-independent breakage of single-stranded DNA, followed by passage and rejoining.</text>
        <dbReference type="EC" id="5.6.2.1"/>
    </reaction>
</comment>
<dbReference type="PROSITE" id="PS52039">
    <property type="entry name" value="TOPO_IA_2"/>
    <property type="match status" value="1"/>
</dbReference>
<keyword evidence="9 10" id="KW-0413">Isomerase</keyword>
<dbReference type="SUPFAM" id="SSF57783">
    <property type="entry name" value="Zinc beta-ribbon"/>
    <property type="match status" value="2"/>
</dbReference>
<evidence type="ECO:0000256" key="3">
    <source>
        <dbReference type="ARBA" id="ARBA00022723"/>
    </source>
</evidence>
<dbReference type="Gene3D" id="2.70.20.10">
    <property type="entry name" value="Topoisomerase I, domain 3"/>
    <property type="match status" value="1"/>
</dbReference>
<keyword evidence="4" id="KW-0863">Zinc-finger</keyword>
<dbReference type="Pfam" id="PF01131">
    <property type="entry name" value="Topoisom_bac"/>
    <property type="match status" value="1"/>
</dbReference>
<protein>
    <recommendedName>
        <fullName evidence="10">DNA topoisomerase 1</fullName>
        <ecNumber evidence="10">5.6.2.1</ecNumber>
    </recommendedName>
    <alternativeName>
        <fullName evidence="10">DNA topoisomerase I</fullName>
    </alternativeName>
</protein>
<dbReference type="PANTHER" id="PTHR42785">
    <property type="entry name" value="DNA TOPOISOMERASE, TYPE IA, CORE"/>
    <property type="match status" value="1"/>
</dbReference>
<dbReference type="HOGENOM" id="CLU_002929_4_3_9"/>
<comment type="caution">
    <text evidence="13">The sequence shown here is derived from an EMBL/GenBank/DDBJ whole genome shotgun (WGS) entry which is preliminary data.</text>
</comment>
<comment type="subunit">
    <text evidence="10">Monomer.</text>
</comment>
<name>U2PF89_9FIRM</name>
<dbReference type="InterPro" id="IPR000380">
    <property type="entry name" value="Topo_IA"/>
</dbReference>
<evidence type="ECO:0000256" key="1">
    <source>
        <dbReference type="ARBA" id="ARBA00000213"/>
    </source>
</evidence>
<evidence type="ECO:0000256" key="6">
    <source>
        <dbReference type="ARBA" id="ARBA00022842"/>
    </source>
</evidence>
<keyword evidence="5" id="KW-0862">Zinc</keyword>
<dbReference type="CDD" id="cd00186">
    <property type="entry name" value="TOP1Ac"/>
    <property type="match status" value="1"/>
</dbReference>
<evidence type="ECO:0000313" key="14">
    <source>
        <dbReference type="Proteomes" id="UP000016658"/>
    </source>
</evidence>
<dbReference type="Gene3D" id="1.10.290.10">
    <property type="entry name" value="Topoisomerase I, domain 4"/>
    <property type="match status" value="1"/>
</dbReference>
<dbReference type="SMART" id="SM00436">
    <property type="entry name" value="TOP1Bc"/>
    <property type="match status" value="1"/>
</dbReference>
<feature type="site" description="Interaction with DNA" evidence="10">
    <location>
        <position position="309"/>
    </location>
</feature>
<dbReference type="PRINTS" id="PR00417">
    <property type="entry name" value="PRTPISMRASEI"/>
</dbReference>
<accession>U2PF89</accession>
<dbReference type="HAMAP" id="MF_00952">
    <property type="entry name" value="Topoisom_1_prok"/>
    <property type="match status" value="1"/>
</dbReference>
<dbReference type="PATRIC" id="fig|649755.3.peg.1463"/>
<dbReference type="AlphaFoldDB" id="U2PF89"/>
<dbReference type="InterPro" id="IPR023405">
    <property type="entry name" value="Topo_IA_core_domain"/>
</dbReference>
<dbReference type="SMART" id="SM00493">
    <property type="entry name" value="TOPRIM"/>
    <property type="match status" value="1"/>
</dbReference>
<feature type="site" description="Interaction with DNA" evidence="10">
    <location>
        <position position="152"/>
    </location>
</feature>
<evidence type="ECO:0000256" key="10">
    <source>
        <dbReference type="HAMAP-Rule" id="MF_00952"/>
    </source>
</evidence>
<dbReference type="EC" id="5.6.2.1" evidence="10"/>
<evidence type="ECO:0000259" key="12">
    <source>
        <dbReference type="PROSITE" id="PS52039"/>
    </source>
</evidence>
<feature type="active site" description="O-(5'-phospho-DNA)-tyrosine intermediate" evidence="10">
    <location>
        <position position="307"/>
    </location>
</feature>
<dbReference type="InterPro" id="IPR013825">
    <property type="entry name" value="Topo_IA_cen_sub2"/>
</dbReference>
<dbReference type="InterPro" id="IPR005733">
    <property type="entry name" value="TopoI_bac-type"/>
</dbReference>
<evidence type="ECO:0000256" key="7">
    <source>
        <dbReference type="ARBA" id="ARBA00023029"/>
    </source>
</evidence>
<dbReference type="InterPro" id="IPR006171">
    <property type="entry name" value="TOPRIM_dom"/>
</dbReference>
<dbReference type="GO" id="GO:0003677">
    <property type="term" value="F:DNA binding"/>
    <property type="evidence" value="ECO:0007669"/>
    <property type="project" value="UniProtKB-KW"/>
</dbReference>
<reference evidence="13 14" key="1">
    <citation type="submission" date="2013-06" db="EMBL/GenBank/DDBJ databases">
        <authorList>
            <person name="Weinstock G."/>
            <person name="Sodergren E."/>
            <person name="Lobos E.A."/>
            <person name="Fulton L."/>
            <person name="Fulton R."/>
            <person name="Courtney L."/>
            <person name="Fronick C."/>
            <person name="O'Laughlin M."/>
            <person name="Godfrey J."/>
            <person name="Wilson R.M."/>
            <person name="Miner T."/>
            <person name="Farmer C."/>
            <person name="Delehaunty K."/>
            <person name="Cordes M."/>
            <person name="Minx P."/>
            <person name="Tomlinson C."/>
            <person name="Chen J."/>
            <person name="Wollam A."/>
            <person name="Pepin K.H."/>
            <person name="Bhonagiri V."/>
            <person name="Zhang X."/>
            <person name="Warren W."/>
            <person name="Mitreva M."/>
            <person name="Mardis E.R."/>
            <person name="Wilson R.K."/>
        </authorList>
    </citation>
    <scope>NUCLEOTIDE SEQUENCE [LARGE SCALE GENOMIC DNA]</scope>
    <source>
        <strain evidence="13 14">ATCC 27803</strain>
    </source>
</reference>
<evidence type="ECO:0000256" key="9">
    <source>
        <dbReference type="ARBA" id="ARBA00023235"/>
    </source>
</evidence>
<organism evidence="13 14">
    <name type="scientific">Faecalitalea cylindroides ATCC 27803</name>
    <dbReference type="NCBI Taxonomy" id="649755"/>
    <lineage>
        <taxon>Bacteria</taxon>
        <taxon>Bacillati</taxon>
        <taxon>Bacillota</taxon>
        <taxon>Erysipelotrichia</taxon>
        <taxon>Erysipelotrichales</taxon>
        <taxon>Erysipelotrichaceae</taxon>
        <taxon>Faecalitalea</taxon>
    </lineage>
</organism>
<feature type="site" description="Interaction with DNA" evidence="10">
    <location>
        <position position="155"/>
    </location>
</feature>
<dbReference type="CDD" id="cd03363">
    <property type="entry name" value="TOPRIM_TopoIA_TopoI"/>
    <property type="match status" value="1"/>
</dbReference>
<dbReference type="Gene3D" id="3.40.50.140">
    <property type="match status" value="1"/>
</dbReference>
<comment type="caution">
    <text evidence="10">Lacks conserved residue(s) required for the propagation of feature annotation.</text>
</comment>
<dbReference type="Pfam" id="PF01751">
    <property type="entry name" value="Toprim"/>
    <property type="match status" value="1"/>
</dbReference>
<dbReference type="InterPro" id="IPR028612">
    <property type="entry name" value="Topoisom_1_IA"/>
</dbReference>
<dbReference type="PANTHER" id="PTHR42785:SF1">
    <property type="entry name" value="DNA TOPOISOMERASE"/>
    <property type="match status" value="1"/>
</dbReference>
<evidence type="ECO:0000256" key="2">
    <source>
        <dbReference type="ARBA" id="ARBA00009446"/>
    </source>
</evidence>
<dbReference type="GO" id="GO:0005694">
    <property type="term" value="C:chromosome"/>
    <property type="evidence" value="ECO:0007669"/>
    <property type="project" value="InterPro"/>
</dbReference>
<feature type="domain" description="Topo IA-type catalytic" evidence="12">
    <location>
        <begin position="141"/>
        <end position="568"/>
    </location>
</feature>
<evidence type="ECO:0000256" key="5">
    <source>
        <dbReference type="ARBA" id="ARBA00022833"/>
    </source>
</evidence>
<dbReference type="Proteomes" id="UP000016658">
    <property type="component" value="Unassembled WGS sequence"/>
</dbReference>
<dbReference type="InterPro" id="IPR013824">
    <property type="entry name" value="Topo_IA_cen_sub1"/>
</dbReference>
<dbReference type="NCBIfam" id="TIGR01051">
    <property type="entry name" value="topA_bact"/>
    <property type="match status" value="1"/>
</dbReference>
<dbReference type="InterPro" id="IPR003601">
    <property type="entry name" value="Topo_IA_2"/>
</dbReference>
<dbReference type="InterPro" id="IPR013826">
    <property type="entry name" value="Topo_IA_cen_sub3"/>
</dbReference>
<dbReference type="GO" id="GO:0006265">
    <property type="term" value="P:DNA topological change"/>
    <property type="evidence" value="ECO:0007669"/>
    <property type="project" value="UniProtKB-UniRule"/>
</dbReference>
<evidence type="ECO:0000256" key="8">
    <source>
        <dbReference type="ARBA" id="ARBA00023125"/>
    </source>
</evidence>
<dbReference type="PROSITE" id="PS50880">
    <property type="entry name" value="TOPRIM"/>
    <property type="match status" value="1"/>
</dbReference>